<protein>
    <recommendedName>
        <fullName evidence="6">PDEase domain-containing protein</fullName>
    </recommendedName>
</protein>
<evidence type="ECO:0000256" key="5">
    <source>
        <dbReference type="SAM" id="SignalP"/>
    </source>
</evidence>
<keyword evidence="4" id="KW-0812">Transmembrane</keyword>
<dbReference type="PRINTS" id="PR00387">
    <property type="entry name" value="PDIESTERASE1"/>
</dbReference>
<evidence type="ECO:0000259" key="6">
    <source>
        <dbReference type="PROSITE" id="PS51845"/>
    </source>
</evidence>
<keyword evidence="2" id="KW-0378">Hydrolase</keyword>
<accession>A0ABQ7GCL0</accession>
<evidence type="ECO:0000256" key="2">
    <source>
        <dbReference type="ARBA" id="ARBA00022801"/>
    </source>
</evidence>
<dbReference type="Gene3D" id="1.10.1300.10">
    <property type="entry name" value="3'5'-cyclic nucleotide phosphodiesterase, catalytic domain"/>
    <property type="match status" value="1"/>
</dbReference>
<dbReference type="SUPFAM" id="SSF109604">
    <property type="entry name" value="HD-domain/PDEase-like"/>
    <property type="match status" value="1"/>
</dbReference>
<name>A0ABQ7GCL0_DUNSA</name>
<proteinExistence type="predicted"/>
<gene>
    <name evidence="7" type="ORF">DUNSADRAFT_11762</name>
</gene>
<dbReference type="Proteomes" id="UP000815325">
    <property type="component" value="Unassembled WGS sequence"/>
</dbReference>
<comment type="caution">
    <text evidence="7">The sequence shown here is derived from an EMBL/GenBank/DDBJ whole genome shotgun (WGS) entry which is preliminary data.</text>
</comment>
<dbReference type="Pfam" id="PF00233">
    <property type="entry name" value="PDEase_I"/>
    <property type="match status" value="1"/>
</dbReference>
<feature type="chain" id="PRO_5046777580" description="PDEase domain-containing protein" evidence="5">
    <location>
        <begin position="32"/>
        <end position="620"/>
    </location>
</feature>
<feature type="transmembrane region" description="Helical" evidence="4">
    <location>
        <begin position="41"/>
        <end position="59"/>
    </location>
</feature>
<keyword evidence="4" id="KW-0472">Membrane</keyword>
<evidence type="ECO:0000313" key="7">
    <source>
        <dbReference type="EMBL" id="KAF5832353.1"/>
    </source>
</evidence>
<reference evidence="7" key="1">
    <citation type="submission" date="2017-08" db="EMBL/GenBank/DDBJ databases">
        <authorList>
            <person name="Polle J.E."/>
            <person name="Barry K."/>
            <person name="Cushman J."/>
            <person name="Schmutz J."/>
            <person name="Tran D."/>
            <person name="Hathwaick L.T."/>
            <person name="Yim W.C."/>
            <person name="Jenkins J."/>
            <person name="Mckie-Krisberg Z.M."/>
            <person name="Prochnik S."/>
            <person name="Lindquist E."/>
            <person name="Dockter R.B."/>
            <person name="Adam C."/>
            <person name="Molina H."/>
            <person name="Bunkerborg J."/>
            <person name="Jin E."/>
            <person name="Buchheim M."/>
            <person name="Magnuson J."/>
        </authorList>
    </citation>
    <scope>NUCLEOTIDE SEQUENCE</scope>
    <source>
        <strain evidence="7">CCAP 19/18</strain>
    </source>
</reference>
<feature type="region of interest" description="Disordered" evidence="3">
    <location>
        <begin position="456"/>
        <end position="482"/>
    </location>
</feature>
<evidence type="ECO:0000256" key="3">
    <source>
        <dbReference type="SAM" id="MobiDB-lite"/>
    </source>
</evidence>
<keyword evidence="1" id="KW-0479">Metal-binding</keyword>
<dbReference type="PANTHER" id="PTHR11347">
    <property type="entry name" value="CYCLIC NUCLEOTIDE PHOSPHODIESTERASE"/>
    <property type="match status" value="1"/>
</dbReference>
<dbReference type="InterPro" id="IPR036971">
    <property type="entry name" value="PDEase_catalytic_dom_sf"/>
</dbReference>
<feature type="domain" description="PDEase" evidence="6">
    <location>
        <begin position="300"/>
        <end position="607"/>
    </location>
</feature>
<keyword evidence="4" id="KW-1133">Transmembrane helix</keyword>
<feature type="signal peptide" evidence="5">
    <location>
        <begin position="1"/>
        <end position="31"/>
    </location>
</feature>
<dbReference type="EMBL" id="MU069879">
    <property type="protein sequence ID" value="KAF5832353.1"/>
    <property type="molecule type" value="Genomic_DNA"/>
</dbReference>
<organism evidence="7 8">
    <name type="scientific">Dunaliella salina</name>
    <name type="common">Green alga</name>
    <name type="synonym">Protococcus salinus</name>
    <dbReference type="NCBI Taxonomy" id="3046"/>
    <lineage>
        <taxon>Eukaryota</taxon>
        <taxon>Viridiplantae</taxon>
        <taxon>Chlorophyta</taxon>
        <taxon>core chlorophytes</taxon>
        <taxon>Chlorophyceae</taxon>
        <taxon>CS clade</taxon>
        <taxon>Chlamydomonadales</taxon>
        <taxon>Dunaliellaceae</taxon>
        <taxon>Dunaliella</taxon>
    </lineage>
</organism>
<sequence length="620" mass="67730">MGIQLMKSGWRLALATGVLLVAIMTMGSANAEGLRLVTDNTSACVIVLILISLIGYAQGRTFAACNRKRGVANCQKGSSASDTDEHAQHDCEARLNISQALLELLRAGKLPSDKDIAMLQELLEEAQHHDAANLLQALHAKTCAQPDVEENIMYGLGSWSPQLECLSAGNDERALGSPFQKHANVPIEHEQDTPVEDILTALLTRHSAFDPPGAQGTPLPRTAAAHAVLWDWRPGSSLGGQRRAPLARSTTFSHPVLSQGGQRLKPMTQARVLAGEEGEKLWLLPSRSVEPRQLCPGMQQTLHAICTLGGLSQAVAEPLLVLAAYLAAIVHDHEHEGVTNAFHITTGSTLAMCYNDVSPLENHHLSSSFNIIREYDFIPAMSKAEFASLRKVIVDLVLSTDMAKHLKIVGRISKLAAMVSASRQNQSSKATGCSSGPLPMPRLSLSLARKRSCDMQQQEPRLARANTHRRRPVELESVSEGSQCSSKSDGLVLLELDEAKKMLLLQVALKCADLGHVAETVDVHLKWVRRLEEEFFQQGDLEKASGLPVSPLFDRKHAGISKSQEGFLNFVASPLFQALVTVLPDAHPLTTGIENNIRHWKEEESWQQQPQQQQTQTQQP</sequence>
<evidence type="ECO:0000256" key="4">
    <source>
        <dbReference type="SAM" id="Phobius"/>
    </source>
</evidence>
<dbReference type="PROSITE" id="PS51845">
    <property type="entry name" value="PDEASE_I_2"/>
    <property type="match status" value="1"/>
</dbReference>
<evidence type="ECO:0000313" key="8">
    <source>
        <dbReference type="Proteomes" id="UP000815325"/>
    </source>
</evidence>
<keyword evidence="5" id="KW-0732">Signal</keyword>
<dbReference type="InterPro" id="IPR002073">
    <property type="entry name" value="PDEase_catalytic_dom"/>
</dbReference>
<keyword evidence="8" id="KW-1185">Reference proteome</keyword>
<evidence type="ECO:0000256" key="1">
    <source>
        <dbReference type="ARBA" id="ARBA00022723"/>
    </source>
</evidence>
<dbReference type="InterPro" id="IPR023088">
    <property type="entry name" value="PDEase"/>
</dbReference>